<protein>
    <submittedName>
        <fullName evidence="1">Uncharacterized protein</fullName>
    </submittedName>
</protein>
<gene>
    <name evidence="1" type="ORF">MFLAVUS_003525</name>
</gene>
<evidence type="ECO:0000313" key="1">
    <source>
        <dbReference type="EMBL" id="GAA5810106.1"/>
    </source>
</evidence>
<comment type="caution">
    <text evidence="1">The sequence shown here is derived from an EMBL/GenBank/DDBJ whole genome shotgun (WGS) entry which is preliminary data.</text>
</comment>
<organism evidence="1 2">
    <name type="scientific">Mucor flavus</name>
    <dbReference type="NCBI Taxonomy" id="439312"/>
    <lineage>
        <taxon>Eukaryota</taxon>
        <taxon>Fungi</taxon>
        <taxon>Fungi incertae sedis</taxon>
        <taxon>Mucoromycota</taxon>
        <taxon>Mucoromycotina</taxon>
        <taxon>Mucoromycetes</taxon>
        <taxon>Mucorales</taxon>
        <taxon>Mucorineae</taxon>
        <taxon>Mucoraceae</taxon>
        <taxon>Mucor</taxon>
    </lineage>
</organism>
<dbReference type="Proteomes" id="UP001473302">
    <property type="component" value="Unassembled WGS sequence"/>
</dbReference>
<keyword evidence="2" id="KW-1185">Reference proteome</keyword>
<evidence type="ECO:0000313" key="2">
    <source>
        <dbReference type="Proteomes" id="UP001473302"/>
    </source>
</evidence>
<dbReference type="EMBL" id="BAABUK010000006">
    <property type="protein sequence ID" value="GAA5810106.1"/>
    <property type="molecule type" value="Genomic_DNA"/>
</dbReference>
<name>A0ABP9YTA8_9FUNG</name>
<reference evidence="1 2" key="1">
    <citation type="submission" date="2024-04" db="EMBL/GenBank/DDBJ databases">
        <title>genome sequences of Mucor flavus KT1a and Helicostylum pulchrum KT1b strains isolated from the surface of a dry-aged beef.</title>
        <authorList>
            <person name="Toyotome T."/>
            <person name="Hosono M."/>
            <person name="Torimaru M."/>
            <person name="Fukuda K."/>
            <person name="Mikami N."/>
        </authorList>
    </citation>
    <scope>NUCLEOTIDE SEQUENCE [LARGE SCALE GENOMIC DNA]</scope>
    <source>
        <strain evidence="1 2">KT1a</strain>
    </source>
</reference>
<sequence length="132" mass="15858">MSLNSIIDLSDSQKRYFNKNEWNSMKEYYKFKTKLTEIRNFDRLDKLNGKLKELNLVDTYTLARKLEVKNLESSNEVLFKIYAHIVDMYRFYSEALRFKTNEVTELDSLMKIWGGILKPLLPNTSRVYKKKR</sequence>
<accession>A0ABP9YTA8</accession>
<proteinExistence type="predicted"/>